<reference evidence="2" key="1">
    <citation type="submission" date="2022-07" db="EMBL/GenBank/DDBJ databases">
        <title>Genome Sequence of Leucocoprinus birnbaumii.</title>
        <authorList>
            <person name="Buettner E."/>
        </authorList>
    </citation>
    <scope>NUCLEOTIDE SEQUENCE</scope>
    <source>
        <strain evidence="2">VT141</strain>
    </source>
</reference>
<name>A0AAD5VZT2_9AGAR</name>
<feature type="region of interest" description="Disordered" evidence="1">
    <location>
        <begin position="91"/>
        <end position="142"/>
    </location>
</feature>
<gene>
    <name evidence="2" type="ORF">NP233_g3799</name>
</gene>
<protein>
    <submittedName>
        <fullName evidence="2">Uncharacterized protein</fullName>
    </submittedName>
</protein>
<evidence type="ECO:0000256" key="1">
    <source>
        <dbReference type="SAM" id="MobiDB-lite"/>
    </source>
</evidence>
<feature type="region of interest" description="Disordered" evidence="1">
    <location>
        <begin position="348"/>
        <end position="404"/>
    </location>
</feature>
<evidence type="ECO:0000313" key="3">
    <source>
        <dbReference type="Proteomes" id="UP001213000"/>
    </source>
</evidence>
<accession>A0AAD5VZT2</accession>
<organism evidence="2 3">
    <name type="scientific">Leucocoprinus birnbaumii</name>
    <dbReference type="NCBI Taxonomy" id="56174"/>
    <lineage>
        <taxon>Eukaryota</taxon>
        <taxon>Fungi</taxon>
        <taxon>Dikarya</taxon>
        <taxon>Basidiomycota</taxon>
        <taxon>Agaricomycotina</taxon>
        <taxon>Agaricomycetes</taxon>
        <taxon>Agaricomycetidae</taxon>
        <taxon>Agaricales</taxon>
        <taxon>Agaricineae</taxon>
        <taxon>Agaricaceae</taxon>
        <taxon>Leucocoprinus</taxon>
    </lineage>
</organism>
<sequence length="1006" mass="110571">MPLNAVPKVDLRKIAKAKGRAETPQKRSPSPSVPLVPSKRTAPTPPSSKRVKEKELHKPATKRKCRSRKSTQLGKRGAEIVQDIHNPFFHLLQGDPVENPLEPNEKSREPVNYADQPQDHTMASVEAEPSATAPLPFSNQSFTESKSSSVLTAEGSMGINDLFDQAPSSLTQARPNLGVVAYDPSREPSASGALAEFYVRAGGTLIRDETSMDEDIDPSGELQDQLVQLLSVQTSEESAQGSDGSLMPTARSVDSAFDIQAAAGQLNPNNVMIPTNSVDTVTREDSSVSFLTETEADTTGSTTPTASHGSLAAESSTETMSFRQYETELITSQSTDGTGDVAQPVFATTSPAQKPNQPTVIKTPIHTPATTASPTPHRSPVSESSTTEPLHHPHKSEVSPASPETVVMARVTGKVVVTPEALDPPLNPFWTDEIMPSISVSPHPQFTFTAPRPSGGGFMNYAKTLFKAPGLPTPPPAAPPLPAAPRTLVVLRTRSGCEYGGDQPRQVQRKRKSRGSTLKGSLPAPSAPDTSTLISSKPVQALCVKGKKSIDPFVTTNNTLLASSSTIASTPSSLEPIQPLGTKGKNPVDPVTDPKYHCSAQLLPKIHTKLGQKFLAISFPSLVTSSARIPSQKTITQSTPVVASPMTPYRAIVAAPRFTANIAIIGQILLTRDLSVCFEITDTATAMMMYSFHLFYYLQGLIFKQRRVRIELRGLMTRSDNGVALVPSPKCIADFESDKQEKDGPQLNNFWLDLAGSSTATDWNRRAAYVFADYFVEQPGNGSYDRAVVREVFCAHLPTVQKRYKLYTVDADEKKGMLIKAQKENEAKAKLNRQRNLRHRRAEICCVFHERDPNNKCFQRFHTLWESMPKEACSEDEAFVQGGRLLYRKQTPAWHSSAPEVVNWFKMFDLLHMSTCFQADGRRERGWLPQNRLPADPEQKPLKANYPKHLPSNFYDKSWLETLDNTEQKILDIQKPVDLTFDARYSRLAGEFADKRARDPFAHQRN</sequence>
<feature type="compositionally biased region" description="Low complexity" evidence="1">
    <location>
        <begin position="363"/>
        <end position="379"/>
    </location>
</feature>
<feature type="compositionally biased region" description="Low complexity" evidence="1">
    <location>
        <begin position="28"/>
        <end position="38"/>
    </location>
</feature>
<feature type="region of interest" description="Disordered" evidence="1">
    <location>
        <begin position="292"/>
        <end position="318"/>
    </location>
</feature>
<feature type="region of interest" description="Disordered" evidence="1">
    <location>
        <begin position="496"/>
        <end position="533"/>
    </location>
</feature>
<feature type="region of interest" description="Disordered" evidence="1">
    <location>
        <begin position="15"/>
        <end position="79"/>
    </location>
</feature>
<feature type="compositionally biased region" description="Polar residues" evidence="1">
    <location>
        <begin position="348"/>
        <end position="360"/>
    </location>
</feature>
<comment type="caution">
    <text evidence="2">The sequence shown here is derived from an EMBL/GenBank/DDBJ whole genome shotgun (WGS) entry which is preliminary data.</text>
</comment>
<dbReference type="EMBL" id="JANIEX010000189">
    <property type="protein sequence ID" value="KAJ3571370.1"/>
    <property type="molecule type" value="Genomic_DNA"/>
</dbReference>
<proteinExistence type="predicted"/>
<feature type="compositionally biased region" description="Basic and acidic residues" evidence="1">
    <location>
        <begin position="15"/>
        <end position="25"/>
    </location>
</feature>
<feature type="compositionally biased region" description="Basic residues" evidence="1">
    <location>
        <begin position="59"/>
        <end position="69"/>
    </location>
</feature>
<feature type="compositionally biased region" description="Low complexity" evidence="1">
    <location>
        <begin position="297"/>
        <end position="307"/>
    </location>
</feature>
<evidence type="ECO:0000313" key="2">
    <source>
        <dbReference type="EMBL" id="KAJ3571370.1"/>
    </source>
</evidence>
<keyword evidence="3" id="KW-1185">Reference proteome</keyword>
<dbReference type="Proteomes" id="UP001213000">
    <property type="component" value="Unassembled WGS sequence"/>
</dbReference>
<dbReference type="AlphaFoldDB" id="A0AAD5VZT2"/>